<feature type="binding site" evidence="3">
    <location>
        <position position="341"/>
    </location>
    <ligand>
        <name>Zn(2+)</name>
        <dbReference type="ChEBI" id="CHEBI:29105"/>
        <note>catalytic</note>
    </ligand>
</feature>
<dbReference type="GeneID" id="103127619"/>
<gene>
    <name evidence="8" type="primary">LOC103127619</name>
</gene>
<keyword evidence="8" id="KW-0645">Protease</keyword>
<name>A0ABM3X0R4_ERIEU</name>
<reference evidence="7" key="1">
    <citation type="submission" date="2025-05" db="UniProtKB">
        <authorList>
            <consortium name="RefSeq"/>
        </authorList>
    </citation>
    <scope>NUCLEOTIDE SEQUENCE [LARGE SCALE GENOMIC DNA]</scope>
</reference>
<evidence type="ECO:0000259" key="5">
    <source>
        <dbReference type="PROSITE" id="PS50214"/>
    </source>
</evidence>
<dbReference type="InterPro" id="IPR034027">
    <property type="entry name" value="Reprolysin_adamalysin"/>
</dbReference>
<evidence type="ECO:0000256" key="2">
    <source>
        <dbReference type="PROSITE-ProRule" id="PRU00068"/>
    </source>
</evidence>
<dbReference type="PROSITE" id="PS50214">
    <property type="entry name" value="DISINTEGRIN_2"/>
    <property type="match status" value="1"/>
</dbReference>
<keyword evidence="1 3" id="KW-1015">Disulfide bond</keyword>
<evidence type="ECO:0000256" key="1">
    <source>
        <dbReference type="ARBA" id="ARBA00023157"/>
    </source>
</evidence>
<keyword evidence="8" id="KW-0482">Metalloprotease</keyword>
<dbReference type="Pfam" id="PF01562">
    <property type="entry name" value="Pep_M12B_propep"/>
    <property type="match status" value="1"/>
</dbReference>
<dbReference type="SMART" id="SM00608">
    <property type="entry name" value="ACR"/>
    <property type="match status" value="1"/>
</dbReference>
<proteinExistence type="predicted"/>
<dbReference type="CDD" id="cd04269">
    <property type="entry name" value="ZnMc_adamalysin_II_like"/>
    <property type="match status" value="1"/>
</dbReference>
<dbReference type="PROSITE" id="PS50215">
    <property type="entry name" value="ADAM_MEPRO"/>
    <property type="match status" value="1"/>
</dbReference>
<dbReference type="PANTHER" id="PTHR11905:SF34">
    <property type="entry name" value="DISINTEGRIN AND METALLOPROTEINASE DOMAIN-CONTAINING PROTEIN 29"/>
    <property type="match status" value="1"/>
</dbReference>
<feature type="domain" description="Peptidase M12B" evidence="6">
    <location>
        <begin position="207"/>
        <end position="386"/>
    </location>
</feature>
<dbReference type="InterPro" id="IPR006586">
    <property type="entry name" value="ADAM_Cys-rich"/>
</dbReference>
<keyword evidence="3" id="KW-0862">Zinc</keyword>
<keyword evidence="4" id="KW-1133">Transmembrane helix</keyword>
<dbReference type="PANTHER" id="PTHR11905">
    <property type="entry name" value="ADAM A DISINTEGRIN AND METALLOPROTEASE DOMAIN"/>
    <property type="match status" value="1"/>
</dbReference>
<dbReference type="InterPro" id="IPR036436">
    <property type="entry name" value="Disintegrin_dom_sf"/>
</dbReference>
<sequence length="712" mass="81458">MTVTEVLLYMRIILLLHWLRPFLSFSGYTLAKHLQYNKPQEVVIPMKITDTHRGRKSSDWMSYSLHLGGQKHIIHMKIKKFLLSRHLPVFTYTDQGALFKDQSFVQNNCFYHGYVEGDPESLVALSACSGGFQGLLQINDTVYEIKPNIFSTKFEHLVYKIDSEKVYLPTMKSDFTQDQIIHQLKSQETGDAVMKQNFYRTWWVHMFIIEMAVVVDHTLYLHFEKNVSKLQDDLCSVVNVVDSIYRIMGLRVLLFGMEIWTQKNHIDIDDIRRSLKNFCYWKVDNLTPHLSHDTAHLFMNKTLRGLSGLGYVDGMCKSHYSCAIVTWVNKSLNNIAIAVAHHLGHNLGMTHDTEMCKCAHNVCIMSFDNLPATKFSNCSYSRFWDYDVHQAKCLRYTVHTKDIFSQTRCGNGIVEDEEECDCGPLKDCIKDACCSISCTLNLRAQCAFGLCCQDCQFSPSGRECRKQINECDLPEWCNGTSHMCPDDVYVEDGIPCNVSAYCYEKRCNDRNEQCRHIFGQESKSANYSCYKTVNTQGDRFGNCGFKESSYVKCNVSDVLCGRIQCDNVKTIPILSDHTTVHWTYLNGGLCWGTDYHFGMNIPDIGQVKDGTECGAEHICIKKKCVHISQLDSNCSSKSCNMRGICNNKHHCHCNHLWDPPNCHSPGNGGSIDSGPPPVRNNKFRNFLLIFLLILLFLCLCYLLYLFKGKISN</sequence>
<evidence type="ECO:0000313" key="7">
    <source>
        <dbReference type="Proteomes" id="UP001652624"/>
    </source>
</evidence>
<feature type="binding site" evidence="3">
    <location>
        <position position="345"/>
    </location>
    <ligand>
        <name>Zn(2+)</name>
        <dbReference type="ChEBI" id="CHEBI:29105"/>
        <note>catalytic</note>
    </ligand>
</feature>
<dbReference type="Pfam" id="PF00200">
    <property type="entry name" value="Disintegrin"/>
    <property type="match status" value="1"/>
</dbReference>
<keyword evidence="4" id="KW-0812">Transmembrane</keyword>
<evidence type="ECO:0000256" key="4">
    <source>
        <dbReference type="SAM" id="Phobius"/>
    </source>
</evidence>
<dbReference type="PROSITE" id="PS00427">
    <property type="entry name" value="DISINTEGRIN_1"/>
    <property type="match status" value="1"/>
</dbReference>
<dbReference type="Gene3D" id="4.10.70.10">
    <property type="entry name" value="Disintegrin domain"/>
    <property type="match status" value="1"/>
</dbReference>
<dbReference type="PRINTS" id="PR00289">
    <property type="entry name" value="DISINTEGRIN"/>
</dbReference>
<dbReference type="SUPFAM" id="SSF57552">
    <property type="entry name" value="Blood coagulation inhibitor (disintegrin)"/>
    <property type="match status" value="1"/>
</dbReference>
<dbReference type="InterPro" id="IPR002870">
    <property type="entry name" value="Peptidase_M12B_N"/>
</dbReference>
<evidence type="ECO:0000256" key="3">
    <source>
        <dbReference type="PROSITE-ProRule" id="PRU00276"/>
    </source>
</evidence>
<keyword evidence="7" id="KW-1185">Reference proteome</keyword>
<feature type="domain" description="Disintegrin" evidence="5">
    <location>
        <begin position="406"/>
        <end position="492"/>
    </location>
</feature>
<dbReference type="GO" id="GO:0008237">
    <property type="term" value="F:metallopeptidase activity"/>
    <property type="evidence" value="ECO:0007669"/>
    <property type="project" value="UniProtKB-KW"/>
</dbReference>
<feature type="disulfide bond" evidence="3">
    <location>
        <begin position="358"/>
        <end position="363"/>
    </location>
</feature>
<dbReference type="Gene3D" id="3.40.390.10">
    <property type="entry name" value="Collagenase (Catalytic Domain)"/>
    <property type="match status" value="1"/>
</dbReference>
<evidence type="ECO:0000259" key="6">
    <source>
        <dbReference type="PROSITE" id="PS50215"/>
    </source>
</evidence>
<dbReference type="Pfam" id="PF08516">
    <property type="entry name" value="ADAM_CR"/>
    <property type="match status" value="1"/>
</dbReference>
<dbReference type="SMART" id="SM00050">
    <property type="entry name" value="DISIN"/>
    <property type="match status" value="1"/>
</dbReference>
<feature type="disulfide bond" evidence="2">
    <location>
        <begin position="464"/>
        <end position="484"/>
    </location>
</feature>
<dbReference type="Pfam" id="PF01421">
    <property type="entry name" value="Reprolysin"/>
    <property type="match status" value="1"/>
</dbReference>
<dbReference type="Proteomes" id="UP001652624">
    <property type="component" value="Chromosome 2"/>
</dbReference>
<dbReference type="SUPFAM" id="SSF55486">
    <property type="entry name" value="Metalloproteases ('zincins'), catalytic domain"/>
    <property type="match status" value="1"/>
</dbReference>
<feature type="transmembrane region" description="Helical" evidence="4">
    <location>
        <begin position="686"/>
        <end position="706"/>
    </location>
</feature>
<evidence type="ECO:0000313" key="8">
    <source>
        <dbReference type="RefSeq" id="XP_060042411.1"/>
    </source>
</evidence>
<protein>
    <submittedName>
        <fullName evidence="8">Disintegrin and metalloproteinase domain-containing protein 29</fullName>
    </submittedName>
</protein>
<feature type="binding site" evidence="3">
    <location>
        <position position="351"/>
    </location>
    <ligand>
        <name>Zn(2+)</name>
        <dbReference type="ChEBI" id="CHEBI:29105"/>
        <note>catalytic</note>
    </ligand>
</feature>
<keyword evidence="3" id="KW-0479">Metal-binding</keyword>
<dbReference type="InterPro" id="IPR018358">
    <property type="entry name" value="Disintegrin_CS"/>
</dbReference>
<dbReference type="InterPro" id="IPR024079">
    <property type="entry name" value="MetalloPept_cat_dom_sf"/>
</dbReference>
<dbReference type="RefSeq" id="XP_060042411.1">
    <property type="nucleotide sequence ID" value="XM_060186428.1"/>
</dbReference>
<dbReference type="InterPro" id="IPR001590">
    <property type="entry name" value="Peptidase_M12B"/>
</dbReference>
<comment type="caution">
    <text evidence="3">Lacks conserved residue(s) required for the propagation of feature annotation.</text>
</comment>
<reference evidence="8" key="2">
    <citation type="submission" date="2025-08" db="UniProtKB">
        <authorList>
            <consortium name="RefSeq"/>
        </authorList>
    </citation>
    <scope>IDENTIFICATION</scope>
</reference>
<keyword evidence="4" id="KW-0472">Membrane</keyword>
<dbReference type="InterPro" id="IPR001762">
    <property type="entry name" value="Disintegrin_dom"/>
</dbReference>
<keyword evidence="8" id="KW-0378">Hydrolase</keyword>
<accession>A0ABM3X0R4</accession>
<organism evidence="7 8">
    <name type="scientific">Erinaceus europaeus</name>
    <name type="common">Western European hedgehog</name>
    <dbReference type="NCBI Taxonomy" id="9365"/>
    <lineage>
        <taxon>Eukaryota</taxon>
        <taxon>Metazoa</taxon>
        <taxon>Chordata</taxon>
        <taxon>Craniata</taxon>
        <taxon>Vertebrata</taxon>
        <taxon>Euteleostomi</taxon>
        <taxon>Mammalia</taxon>
        <taxon>Eutheria</taxon>
        <taxon>Laurasiatheria</taxon>
        <taxon>Eulipotyphla</taxon>
        <taxon>Erinaceidae</taxon>
        <taxon>Erinaceinae</taxon>
        <taxon>Erinaceus</taxon>
    </lineage>
</organism>